<keyword evidence="5 6" id="KW-0472">Membrane</keyword>
<protein>
    <recommendedName>
        <fullName evidence="6">Protein DETOXIFICATION</fullName>
    </recommendedName>
    <alternativeName>
        <fullName evidence="6">Multidrug and toxic compound extrusion protein</fullName>
    </alternativeName>
</protein>
<dbReference type="EMBL" id="JAYMYS010000009">
    <property type="protein sequence ID" value="KAK7379966.1"/>
    <property type="molecule type" value="Genomic_DNA"/>
</dbReference>
<evidence type="ECO:0000256" key="2">
    <source>
        <dbReference type="ARBA" id="ARBA00010199"/>
    </source>
</evidence>
<feature type="transmembrane region" description="Helical" evidence="6">
    <location>
        <begin position="288"/>
        <end position="309"/>
    </location>
</feature>
<evidence type="ECO:0000313" key="7">
    <source>
        <dbReference type="EMBL" id="KAK7379966.1"/>
    </source>
</evidence>
<keyword evidence="4 6" id="KW-1133">Transmembrane helix</keyword>
<dbReference type="CDD" id="cd13132">
    <property type="entry name" value="MATE_eukaryotic"/>
    <property type="match status" value="1"/>
</dbReference>
<sequence length="493" mass="53681">MIESKSGENMNDREKEREEMWDVIEEAKTLWEVAFPTAVTGVIMYARSMVSMVFMGRLGEKELAAGSLAIAFANITGYSVLGGLSLGMEPLCSQALGAKRPKVLCMTLHRCVIFLICSSIPISVVWMNMSKMMVIVHKNKDINSMAQRYLVFLLPDLLTNSLLHPMRVYLRAQKVTNPQTLASLAGTILHIPLNLALLKHGLPGVAAASAASSFAILTMLMVYVWISGVQKGTWTRPTRECLRITGWEPLLKLAAPSCVSVCLEWWWYEIMILLCGMLLHPTSSLASMGILIQTTSFIYVFPSSLALAVSTRVGHQLGANSPRRARLSALLSVFFAAILGFSALLFASSMRRFWATLFTSDPHILRLTSQALPILGLCELGNCPQTVSCGVLRGTARPNVAANVNLAAFYLLGLPVAVALAFCLHLGFCGLWLGLLSAQVSCAGLMLYTIGTTDWDYQACRAQLLTTLDLSANGSDAHKQPLIASLDNNTTPC</sequence>
<feature type="transmembrane region" description="Helical" evidence="6">
    <location>
        <begin position="181"/>
        <end position="198"/>
    </location>
</feature>
<dbReference type="GO" id="GO:0016020">
    <property type="term" value="C:membrane"/>
    <property type="evidence" value="ECO:0007669"/>
    <property type="project" value="UniProtKB-SubCell"/>
</dbReference>
<comment type="caution">
    <text evidence="6">Lacks conserved residue(s) required for the propagation of feature annotation.</text>
</comment>
<dbReference type="PANTHER" id="PTHR11206">
    <property type="entry name" value="MULTIDRUG RESISTANCE PROTEIN"/>
    <property type="match status" value="1"/>
</dbReference>
<feature type="transmembrane region" description="Helical" evidence="6">
    <location>
        <begin position="204"/>
        <end position="229"/>
    </location>
</feature>
<name>A0AAN9NVJ2_PSOTE</name>
<comment type="similarity">
    <text evidence="2 6">Belongs to the multi antimicrobial extrusion (MATE) (TC 2.A.66.1) family.</text>
</comment>
<dbReference type="InterPro" id="IPR002528">
    <property type="entry name" value="MATE_fam"/>
</dbReference>
<feature type="transmembrane region" description="Helical" evidence="6">
    <location>
        <begin position="29"/>
        <end position="46"/>
    </location>
</feature>
<dbReference type="Proteomes" id="UP001386955">
    <property type="component" value="Unassembled WGS sequence"/>
</dbReference>
<dbReference type="GO" id="GO:1990961">
    <property type="term" value="P:xenobiotic detoxification by transmembrane export across the plasma membrane"/>
    <property type="evidence" value="ECO:0007669"/>
    <property type="project" value="InterPro"/>
</dbReference>
<feature type="transmembrane region" description="Helical" evidence="6">
    <location>
        <begin position="149"/>
        <end position="169"/>
    </location>
</feature>
<comment type="subcellular location">
    <subcellularLocation>
        <location evidence="1">Membrane</location>
        <topology evidence="1">Multi-pass membrane protein</topology>
    </subcellularLocation>
</comment>
<accession>A0AAN9NVJ2</accession>
<dbReference type="Pfam" id="PF01554">
    <property type="entry name" value="MatE"/>
    <property type="match status" value="2"/>
</dbReference>
<keyword evidence="8" id="KW-1185">Reference proteome</keyword>
<keyword evidence="3 6" id="KW-0812">Transmembrane</keyword>
<dbReference type="GO" id="GO:0042910">
    <property type="term" value="F:xenobiotic transmembrane transporter activity"/>
    <property type="evidence" value="ECO:0007669"/>
    <property type="project" value="InterPro"/>
</dbReference>
<evidence type="ECO:0000256" key="4">
    <source>
        <dbReference type="ARBA" id="ARBA00022989"/>
    </source>
</evidence>
<evidence type="ECO:0000256" key="3">
    <source>
        <dbReference type="ARBA" id="ARBA00022692"/>
    </source>
</evidence>
<evidence type="ECO:0000256" key="5">
    <source>
        <dbReference type="ARBA" id="ARBA00023136"/>
    </source>
</evidence>
<feature type="transmembrane region" description="Helical" evidence="6">
    <location>
        <begin position="329"/>
        <end position="347"/>
    </location>
</feature>
<feature type="transmembrane region" description="Helical" evidence="6">
    <location>
        <begin position="107"/>
        <end position="129"/>
    </location>
</feature>
<reference evidence="7 8" key="1">
    <citation type="submission" date="2024-01" db="EMBL/GenBank/DDBJ databases">
        <title>The genomes of 5 underutilized Papilionoideae crops provide insights into root nodulation and disease resistanc.</title>
        <authorList>
            <person name="Jiang F."/>
        </authorList>
    </citation>
    <scope>NUCLEOTIDE SEQUENCE [LARGE SCALE GENOMIC DNA]</scope>
    <source>
        <strain evidence="7">DUOXIRENSHENG_FW03</strain>
        <tissue evidence="7">Leaves</tissue>
    </source>
</reference>
<dbReference type="AlphaFoldDB" id="A0AAN9NVJ2"/>
<comment type="caution">
    <text evidence="7">The sequence shown here is derived from an EMBL/GenBank/DDBJ whole genome shotgun (WGS) entry which is preliminary data.</text>
</comment>
<dbReference type="NCBIfam" id="TIGR00797">
    <property type="entry name" value="matE"/>
    <property type="match status" value="1"/>
</dbReference>
<feature type="transmembrane region" description="Helical" evidence="6">
    <location>
        <begin position="66"/>
        <end position="86"/>
    </location>
</feature>
<evidence type="ECO:0000256" key="6">
    <source>
        <dbReference type="RuleBase" id="RU004914"/>
    </source>
</evidence>
<feature type="transmembrane region" description="Helical" evidence="6">
    <location>
        <begin position="407"/>
        <end position="436"/>
    </location>
</feature>
<evidence type="ECO:0000313" key="8">
    <source>
        <dbReference type="Proteomes" id="UP001386955"/>
    </source>
</evidence>
<dbReference type="InterPro" id="IPR045069">
    <property type="entry name" value="MATE_euk"/>
</dbReference>
<proteinExistence type="inferred from homology"/>
<evidence type="ECO:0000256" key="1">
    <source>
        <dbReference type="ARBA" id="ARBA00004141"/>
    </source>
</evidence>
<organism evidence="7 8">
    <name type="scientific">Psophocarpus tetragonolobus</name>
    <name type="common">Winged bean</name>
    <name type="synonym">Dolichos tetragonolobus</name>
    <dbReference type="NCBI Taxonomy" id="3891"/>
    <lineage>
        <taxon>Eukaryota</taxon>
        <taxon>Viridiplantae</taxon>
        <taxon>Streptophyta</taxon>
        <taxon>Embryophyta</taxon>
        <taxon>Tracheophyta</taxon>
        <taxon>Spermatophyta</taxon>
        <taxon>Magnoliopsida</taxon>
        <taxon>eudicotyledons</taxon>
        <taxon>Gunneridae</taxon>
        <taxon>Pentapetalae</taxon>
        <taxon>rosids</taxon>
        <taxon>fabids</taxon>
        <taxon>Fabales</taxon>
        <taxon>Fabaceae</taxon>
        <taxon>Papilionoideae</taxon>
        <taxon>50 kb inversion clade</taxon>
        <taxon>NPAAA clade</taxon>
        <taxon>indigoferoid/millettioid clade</taxon>
        <taxon>Phaseoleae</taxon>
        <taxon>Psophocarpus</taxon>
    </lineage>
</organism>
<dbReference type="GO" id="GO:0015297">
    <property type="term" value="F:antiporter activity"/>
    <property type="evidence" value="ECO:0007669"/>
    <property type="project" value="InterPro"/>
</dbReference>
<gene>
    <name evidence="7" type="ORF">VNO78_32253</name>
</gene>